<dbReference type="InterPro" id="IPR012910">
    <property type="entry name" value="Plug_dom"/>
</dbReference>
<evidence type="ECO:0000256" key="7">
    <source>
        <dbReference type="ARBA" id="ARBA00023136"/>
    </source>
</evidence>
<dbReference type="PANTHER" id="PTHR30069">
    <property type="entry name" value="TONB-DEPENDENT OUTER MEMBRANE RECEPTOR"/>
    <property type="match status" value="1"/>
</dbReference>
<evidence type="ECO:0000256" key="5">
    <source>
        <dbReference type="ARBA" id="ARBA00022729"/>
    </source>
</evidence>
<keyword evidence="7 10" id="KW-0472">Membrane</keyword>
<accession>A0A0A2MA75</accession>
<dbReference type="eggNOG" id="COG4206">
    <property type="taxonomic scope" value="Bacteria"/>
</dbReference>
<dbReference type="InterPro" id="IPR008969">
    <property type="entry name" value="CarboxyPept-like_regulatory"/>
</dbReference>
<keyword evidence="8 14" id="KW-0675">Receptor</keyword>
<evidence type="ECO:0000256" key="9">
    <source>
        <dbReference type="ARBA" id="ARBA00023237"/>
    </source>
</evidence>
<feature type="domain" description="TonB-dependent receptor-like beta-barrel" evidence="12">
    <location>
        <begin position="303"/>
        <end position="662"/>
    </location>
</feature>
<comment type="caution">
    <text evidence="14">The sequence shown here is derived from an EMBL/GenBank/DDBJ whole genome shotgun (WGS) entry which is preliminary data.</text>
</comment>
<comment type="similarity">
    <text evidence="10">Belongs to the TonB-dependent receptor family.</text>
</comment>
<gene>
    <name evidence="14" type="ORF">Q765_01215</name>
</gene>
<comment type="subcellular location">
    <subcellularLocation>
        <location evidence="1">Cell outer membrane</location>
        <topology evidence="1">Multi-pass membrane protein</topology>
    </subcellularLocation>
</comment>
<dbReference type="Gene3D" id="2.170.130.10">
    <property type="entry name" value="TonB-dependent receptor, plug domain"/>
    <property type="match status" value="1"/>
</dbReference>
<keyword evidence="2" id="KW-0813">Transport</keyword>
<evidence type="ECO:0000256" key="4">
    <source>
        <dbReference type="ARBA" id="ARBA00022692"/>
    </source>
</evidence>
<dbReference type="OrthoDB" id="1075473at2"/>
<dbReference type="InterPro" id="IPR039426">
    <property type="entry name" value="TonB-dep_rcpt-like"/>
</dbReference>
<dbReference type="GO" id="GO:0009279">
    <property type="term" value="C:cell outer membrane"/>
    <property type="evidence" value="ECO:0007669"/>
    <property type="project" value="UniProtKB-SubCell"/>
</dbReference>
<dbReference type="SUPFAM" id="SSF56935">
    <property type="entry name" value="Porins"/>
    <property type="match status" value="1"/>
</dbReference>
<evidence type="ECO:0000256" key="1">
    <source>
        <dbReference type="ARBA" id="ARBA00004571"/>
    </source>
</evidence>
<dbReference type="GO" id="GO:0015344">
    <property type="term" value="F:siderophore uptake transmembrane transporter activity"/>
    <property type="evidence" value="ECO:0007669"/>
    <property type="project" value="TreeGrafter"/>
</dbReference>
<dbReference type="RefSeq" id="WP_020211571.1">
    <property type="nucleotide sequence ID" value="NZ_JRLX01000001.1"/>
</dbReference>
<keyword evidence="9" id="KW-0998">Cell outer membrane</keyword>
<keyword evidence="15" id="KW-1185">Reference proteome</keyword>
<keyword evidence="6 10" id="KW-0798">TonB box</keyword>
<keyword evidence="3" id="KW-1134">Transmembrane beta strand</keyword>
<dbReference type="STRING" id="1121895.GCA_000378485_00449"/>
<feature type="signal peptide" evidence="11">
    <location>
        <begin position="1"/>
        <end position="18"/>
    </location>
</feature>
<organism evidence="14 15">
    <name type="scientific">Flavobacterium rivuli WB 3.3-2 = DSM 21788</name>
    <dbReference type="NCBI Taxonomy" id="1121895"/>
    <lineage>
        <taxon>Bacteria</taxon>
        <taxon>Pseudomonadati</taxon>
        <taxon>Bacteroidota</taxon>
        <taxon>Flavobacteriia</taxon>
        <taxon>Flavobacteriales</taxon>
        <taxon>Flavobacteriaceae</taxon>
        <taxon>Flavobacterium</taxon>
    </lineage>
</organism>
<dbReference type="Gene3D" id="2.40.170.20">
    <property type="entry name" value="TonB-dependent receptor, beta-barrel domain"/>
    <property type="match status" value="1"/>
</dbReference>
<evidence type="ECO:0000313" key="14">
    <source>
        <dbReference type="EMBL" id="KGO88556.1"/>
    </source>
</evidence>
<evidence type="ECO:0000256" key="10">
    <source>
        <dbReference type="RuleBase" id="RU003357"/>
    </source>
</evidence>
<dbReference type="InterPro" id="IPR000531">
    <property type="entry name" value="Beta-barrel_TonB"/>
</dbReference>
<dbReference type="Pfam" id="PF13715">
    <property type="entry name" value="CarbopepD_reg_2"/>
    <property type="match status" value="1"/>
</dbReference>
<name>A0A0A2MA75_9FLAO</name>
<dbReference type="Gene3D" id="2.60.40.1120">
    <property type="entry name" value="Carboxypeptidase-like, regulatory domain"/>
    <property type="match status" value="1"/>
</dbReference>
<evidence type="ECO:0000256" key="3">
    <source>
        <dbReference type="ARBA" id="ARBA00022452"/>
    </source>
</evidence>
<dbReference type="SUPFAM" id="SSF49464">
    <property type="entry name" value="Carboxypeptidase regulatory domain-like"/>
    <property type="match status" value="1"/>
</dbReference>
<dbReference type="InterPro" id="IPR037066">
    <property type="entry name" value="Plug_dom_sf"/>
</dbReference>
<dbReference type="GO" id="GO:0044718">
    <property type="term" value="P:siderophore transmembrane transport"/>
    <property type="evidence" value="ECO:0007669"/>
    <property type="project" value="TreeGrafter"/>
</dbReference>
<dbReference type="AlphaFoldDB" id="A0A0A2MA75"/>
<evidence type="ECO:0000313" key="15">
    <source>
        <dbReference type="Proteomes" id="UP000030152"/>
    </source>
</evidence>
<protein>
    <submittedName>
        <fullName evidence="14">TonB-dependent receptor</fullName>
    </submittedName>
</protein>
<keyword evidence="5 11" id="KW-0732">Signal</keyword>
<dbReference type="Pfam" id="PF07715">
    <property type="entry name" value="Plug"/>
    <property type="match status" value="1"/>
</dbReference>
<sequence length="717" mass="79998">MKVITTLLVLFICCIAQAQTTINGTVTDDKGLPASAANIYIDGTYDGTVSAQDGTFTFTTTTTGPQILIITFLGFDDVQQNIVIENYTPKTFKLRENVNTLDAVVISAGSFNAGDNSKVNVLKPLDIVTTAGSAGNIIAALQTLPGTQTVGESGRLFVRGGEADETQTFVDGMRVAQPYNASANNLPTRGRFSPFLFKGMTFSTGGYSAEYGEALSSVLLLNSIDEPVQEQTEVSVMTVGLGLSNTQKWEKSSLSVNAAYTNLQPYQWIVPQDVSWIKPYQSGAGEGVYRYKFNSGLLKVYAAFDHANFSLYQNDVNEPLPVKVDMKNDNLYVNTSYKGMFGTQWTILTGIAYGYSHNNIGLNDNKVTNGEHSSHLKLKLTKGFNSRMKLSFGADYFLTNFSEDYNEPTGFSYNSGYTNNIAAVYTEADFMFSKNFALKVGMRSSYSDIVGKATLEPRAALAYKAGKNGQFSLAYGDFYQTPKQDYLKYYKRFNFERTAHYIFNYMYNGNGTTFRAEAYYKDYANLVKYNTTLPQYNSQYNNGGSGYAQGIDLLWRDNSTIKNLEYWISYSYIDSHRDYKNYEKSVTPSYVANNNLSVITKYWVGELRSQIGLTYSYNSGRPYDNPNEANFMASHTKSYNSLSLGWAYLISQQKILYFSVSNMLGNDNVFGYSYANTPGSDGQFARQAITQPASRFFFVGFFWTISSDKKSNMLENL</sequence>
<feature type="domain" description="TonB-dependent receptor plug" evidence="13">
    <location>
        <begin position="119"/>
        <end position="213"/>
    </location>
</feature>
<reference evidence="14 15" key="1">
    <citation type="submission" date="2013-09" db="EMBL/GenBank/DDBJ databases">
        <authorList>
            <person name="Zeng Z."/>
            <person name="Chen C."/>
        </authorList>
    </citation>
    <scope>NUCLEOTIDE SEQUENCE [LARGE SCALE GENOMIC DNA]</scope>
    <source>
        <strain evidence="14 15">WB 3.3-2</strain>
    </source>
</reference>
<keyword evidence="4" id="KW-0812">Transmembrane</keyword>
<dbReference type="Proteomes" id="UP000030152">
    <property type="component" value="Unassembled WGS sequence"/>
</dbReference>
<dbReference type="Pfam" id="PF00593">
    <property type="entry name" value="TonB_dep_Rec_b-barrel"/>
    <property type="match status" value="1"/>
</dbReference>
<dbReference type="EMBL" id="JRLX01000001">
    <property type="protein sequence ID" value="KGO88556.1"/>
    <property type="molecule type" value="Genomic_DNA"/>
</dbReference>
<evidence type="ECO:0000256" key="6">
    <source>
        <dbReference type="ARBA" id="ARBA00023077"/>
    </source>
</evidence>
<dbReference type="InterPro" id="IPR036942">
    <property type="entry name" value="Beta-barrel_TonB_sf"/>
</dbReference>
<evidence type="ECO:0000256" key="11">
    <source>
        <dbReference type="SAM" id="SignalP"/>
    </source>
</evidence>
<dbReference type="PANTHER" id="PTHR30069:SF29">
    <property type="entry name" value="HEMOGLOBIN AND HEMOGLOBIN-HAPTOGLOBIN-BINDING PROTEIN 1-RELATED"/>
    <property type="match status" value="1"/>
</dbReference>
<feature type="chain" id="PRO_5001991117" evidence="11">
    <location>
        <begin position="19"/>
        <end position="717"/>
    </location>
</feature>
<evidence type="ECO:0000256" key="8">
    <source>
        <dbReference type="ARBA" id="ARBA00023170"/>
    </source>
</evidence>
<proteinExistence type="inferred from homology"/>
<evidence type="ECO:0000259" key="12">
    <source>
        <dbReference type="Pfam" id="PF00593"/>
    </source>
</evidence>
<evidence type="ECO:0000259" key="13">
    <source>
        <dbReference type="Pfam" id="PF07715"/>
    </source>
</evidence>
<evidence type="ECO:0000256" key="2">
    <source>
        <dbReference type="ARBA" id="ARBA00022448"/>
    </source>
</evidence>